<organism evidence="5 6">
    <name type="scientific">Botrytis galanthina</name>
    <dbReference type="NCBI Taxonomy" id="278940"/>
    <lineage>
        <taxon>Eukaryota</taxon>
        <taxon>Fungi</taxon>
        <taxon>Dikarya</taxon>
        <taxon>Ascomycota</taxon>
        <taxon>Pezizomycotina</taxon>
        <taxon>Leotiomycetes</taxon>
        <taxon>Helotiales</taxon>
        <taxon>Sclerotiniaceae</taxon>
        <taxon>Botrytis</taxon>
    </lineage>
</organism>
<feature type="domain" description="Glutaminase A central" evidence="3">
    <location>
        <begin position="396"/>
        <end position="745"/>
    </location>
</feature>
<dbReference type="AlphaFoldDB" id="A0A4S8QMW5"/>
<dbReference type="PANTHER" id="PTHR31987">
    <property type="entry name" value="GLUTAMINASE A-RELATED"/>
    <property type="match status" value="1"/>
</dbReference>
<accession>A0A4S8QMW5</accession>
<dbReference type="InterPro" id="IPR052743">
    <property type="entry name" value="Glutaminase_GtaA"/>
</dbReference>
<comment type="caution">
    <text evidence="5">The sequence shown here is derived from an EMBL/GenBank/DDBJ whole genome shotgun (WGS) entry which is preliminary data.</text>
</comment>
<dbReference type="Proteomes" id="UP000308671">
    <property type="component" value="Unassembled WGS sequence"/>
</dbReference>
<dbReference type="Pfam" id="PF16335">
    <property type="entry name" value="GtaA_6_Hairpin"/>
    <property type="match status" value="1"/>
</dbReference>
<sequence length="761" mass="82842">MGRINYKPFGGSRPPPPGRAISDDSITSSDNLSESQKKKLLDSNRKTMLLTYCRRGVLVVIGALFVFLAVFIPVTKAQQQHHHRDTSATVIHEPIQPPSYPLAVRNPYLSAWIPSSVANNISSGNAQFWAGQNLIWSVIARVDNVTWNLFGVASPGIGTRYASTISAKYTSTHSIFNVTAGSVTFSLDFFSPVSTGNYLRQSLPFSYLTISAETTAATDIQIYSDISGTWTGQTVSSSWTFTKQNTTSAFSIRANNRATYSEASDQALWGEAIYSSQPSSTSTLTTESGDRTAVRKVFSDTGALSGVLGTWSIDGVTGISHDLGSVTGTSSVTYAVGYVREAAINYLGTPYTGYYRATYPRTIDALEHFFEDYDDALVESQTIDSELAAAATQVAGTNYSDITTLSLRQVYGGIDLLIPNATLDTSDVLAFVKEISSDGNVNTVDVIMPLFPALYVTNPEYLRLLLEPILQYLASGRWTLPYVIHDIGSAYPNATGHDDGVAEVMPIEETGNLLILALAYQKATNNTAWAEKYYTLLNKYASYLPSTSLNITLQLSTNDAAGPLANETNLAIKAAVGLKAFASLAGESYSNYSTIGDAHATQIYTDKLGTDADQTHFVLNYPENDDSWKIPFNLYPDVLLELSTFPDAAYTMQENYYPTIRSEGGVALDSRQAWAKSDWNIWTAGTTTGAVRQSFVDDLWAFISNGKNSWPFSDRWTVKVDGNIEEGIEEALRARPTVGGHFALLALELGGKGLGSHWNPQ</sequence>
<dbReference type="InterPro" id="IPR033433">
    <property type="entry name" value="GtaA_N"/>
</dbReference>
<feature type="transmembrane region" description="Helical" evidence="2">
    <location>
        <begin position="56"/>
        <end position="74"/>
    </location>
</feature>
<evidence type="ECO:0000259" key="4">
    <source>
        <dbReference type="Pfam" id="PF17168"/>
    </source>
</evidence>
<evidence type="ECO:0000259" key="3">
    <source>
        <dbReference type="Pfam" id="PF16335"/>
    </source>
</evidence>
<feature type="domain" description="Glutaminase A N-terminal" evidence="4">
    <location>
        <begin position="172"/>
        <end position="389"/>
    </location>
</feature>
<dbReference type="Pfam" id="PF17168">
    <property type="entry name" value="DUF5127"/>
    <property type="match status" value="1"/>
</dbReference>
<evidence type="ECO:0008006" key="7">
    <source>
        <dbReference type="Google" id="ProtNLM"/>
    </source>
</evidence>
<dbReference type="PANTHER" id="PTHR31987:SF14">
    <property type="entry name" value="PUTATIVE (AFU_ORTHOLOGUE AFUA_6G09910)-RELATED"/>
    <property type="match status" value="1"/>
</dbReference>
<dbReference type="OrthoDB" id="3918848at2759"/>
<dbReference type="EMBL" id="PQXL01000555">
    <property type="protein sequence ID" value="THV44922.1"/>
    <property type="molecule type" value="Genomic_DNA"/>
</dbReference>
<feature type="region of interest" description="Disordered" evidence="1">
    <location>
        <begin position="1"/>
        <end position="32"/>
    </location>
</feature>
<keyword evidence="2" id="KW-1133">Transmembrane helix</keyword>
<evidence type="ECO:0000313" key="5">
    <source>
        <dbReference type="EMBL" id="THV44922.1"/>
    </source>
</evidence>
<evidence type="ECO:0000256" key="1">
    <source>
        <dbReference type="SAM" id="MobiDB-lite"/>
    </source>
</evidence>
<protein>
    <recommendedName>
        <fullName evidence="7">Glutaminase</fullName>
    </recommendedName>
</protein>
<reference evidence="5 6" key="1">
    <citation type="submission" date="2017-12" db="EMBL/GenBank/DDBJ databases">
        <title>Comparative genomics of Botrytis spp.</title>
        <authorList>
            <person name="Valero-Jimenez C.A."/>
            <person name="Tapia P."/>
            <person name="Veloso J."/>
            <person name="Silva-Moreno E."/>
            <person name="Staats M."/>
            <person name="Valdes J.H."/>
            <person name="Van Kan J.A.L."/>
        </authorList>
    </citation>
    <scope>NUCLEOTIDE SEQUENCE [LARGE SCALE GENOMIC DNA]</scope>
    <source>
        <strain evidence="5 6">MUCL435</strain>
    </source>
</reference>
<evidence type="ECO:0000313" key="6">
    <source>
        <dbReference type="Proteomes" id="UP000308671"/>
    </source>
</evidence>
<keyword evidence="2" id="KW-0472">Membrane</keyword>
<keyword evidence="6" id="KW-1185">Reference proteome</keyword>
<evidence type="ECO:0000256" key="2">
    <source>
        <dbReference type="SAM" id="Phobius"/>
    </source>
</evidence>
<gene>
    <name evidence="5" type="ORF">BGAL_0556g00030</name>
</gene>
<keyword evidence="2" id="KW-0812">Transmembrane</keyword>
<name>A0A4S8QMW5_9HELO</name>
<dbReference type="InterPro" id="IPR032514">
    <property type="entry name" value="GtaA_central"/>
</dbReference>
<proteinExistence type="predicted"/>